<dbReference type="EMBL" id="JAUZEE010000002">
    <property type="protein sequence ID" value="MDP4300202.1"/>
    <property type="molecule type" value="Genomic_DNA"/>
</dbReference>
<evidence type="ECO:0000256" key="3">
    <source>
        <dbReference type="ARBA" id="ARBA00022801"/>
    </source>
</evidence>
<dbReference type="InterPro" id="IPR023296">
    <property type="entry name" value="Glyco_hydro_beta-prop_sf"/>
</dbReference>
<evidence type="ECO:0000256" key="2">
    <source>
        <dbReference type="ARBA" id="ARBA00012758"/>
    </source>
</evidence>
<evidence type="ECO:0000256" key="1">
    <source>
        <dbReference type="ARBA" id="ARBA00009902"/>
    </source>
</evidence>
<comment type="caution">
    <text evidence="8">The sequence shown here is derived from an EMBL/GenBank/DDBJ whole genome shotgun (WGS) entry which is preliminary data.</text>
</comment>
<dbReference type="RefSeq" id="WP_305748746.1">
    <property type="nucleotide sequence ID" value="NZ_JAUZEE010000002.1"/>
</dbReference>
<keyword evidence="9" id="KW-1185">Reference proteome</keyword>
<sequence length="464" mass="51826">MNTIPHRPVFHYTAPTNWINDPNGLAFHDGRYHLHFQYNPNGSKWGDIHWGHASSADLVSWRDEPIALAPSPGDDAGGCFSGCHALVDGVHTLYYTGYTAERQVQCVATSSDLRHWTKQPQRTLATPPAGVEGHDFRDPYVFRHDGRWYMVVGASRDHEQGQALLYRSDDGITWEDRGALYTSPSDRHGRMWECPNFFPIGDRWVLTVSLWLGLGVHAFVGRFEHERFVPEWDGPLDVDAGAFAHLTMQGPDGRTLQWAWMNEQREQAAIDADGWAGAMTVPRELSIDAHGRLNLRPVAEIARLRGEPVARVTGLRGSGEHVRFSGAVLDIEARFAGRDRGKVGLMLRTSADGRETTRIVYWQDARRLSIERERSSLSPQVRHQDVHAHLALAPDEALNLRVLLDGSVLEVYANDRLCLSTRVYPTLPDSLQASAFSDGPATLDLRAWTMGPILPAERPVLSAG</sequence>
<dbReference type="Pfam" id="PF00251">
    <property type="entry name" value="Glyco_hydro_32N"/>
    <property type="match status" value="1"/>
</dbReference>
<dbReference type="InterPro" id="IPR013189">
    <property type="entry name" value="Glyco_hydro_32_C"/>
</dbReference>
<dbReference type="PANTHER" id="PTHR43101">
    <property type="entry name" value="BETA-FRUCTOSIDASE"/>
    <property type="match status" value="1"/>
</dbReference>
<evidence type="ECO:0000259" key="7">
    <source>
        <dbReference type="Pfam" id="PF08244"/>
    </source>
</evidence>
<dbReference type="PANTHER" id="PTHR43101:SF1">
    <property type="entry name" value="BETA-FRUCTOSIDASE"/>
    <property type="match status" value="1"/>
</dbReference>
<reference evidence="8 9" key="1">
    <citation type="submission" date="2023-08" db="EMBL/GenBank/DDBJ databases">
        <authorList>
            <person name="Roldan D.M."/>
            <person name="Menes R.J."/>
        </authorList>
    </citation>
    <scope>NUCLEOTIDE SEQUENCE [LARGE SCALE GENOMIC DNA]</scope>
    <source>
        <strain evidence="8 9">CCM 2812</strain>
    </source>
</reference>
<dbReference type="SMART" id="SM00640">
    <property type="entry name" value="Glyco_32"/>
    <property type="match status" value="1"/>
</dbReference>
<dbReference type="InterPro" id="IPR051214">
    <property type="entry name" value="GH32_Enzymes"/>
</dbReference>
<name>A0ABT9G149_LEPDI</name>
<feature type="domain" description="Glycosyl hydrolase family 32 N-terminal" evidence="6">
    <location>
        <begin position="11"/>
        <end position="297"/>
    </location>
</feature>
<evidence type="ECO:0000256" key="4">
    <source>
        <dbReference type="ARBA" id="ARBA00023295"/>
    </source>
</evidence>
<dbReference type="Proteomes" id="UP001235760">
    <property type="component" value="Unassembled WGS sequence"/>
</dbReference>
<dbReference type="InterPro" id="IPR013148">
    <property type="entry name" value="Glyco_hydro_32_N"/>
</dbReference>
<keyword evidence="3 5" id="KW-0378">Hydrolase</keyword>
<dbReference type="InterPro" id="IPR001362">
    <property type="entry name" value="Glyco_hydro_32"/>
</dbReference>
<proteinExistence type="inferred from homology"/>
<feature type="domain" description="Glycosyl hydrolase family 32 C-terminal" evidence="7">
    <location>
        <begin position="320"/>
        <end position="448"/>
    </location>
</feature>
<evidence type="ECO:0000259" key="6">
    <source>
        <dbReference type="Pfam" id="PF00251"/>
    </source>
</evidence>
<dbReference type="EC" id="3.2.1.26" evidence="2"/>
<evidence type="ECO:0000256" key="5">
    <source>
        <dbReference type="RuleBase" id="RU362110"/>
    </source>
</evidence>
<comment type="similarity">
    <text evidence="1 5">Belongs to the glycosyl hydrolase 32 family.</text>
</comment>
<gene>
    <name evidence="8" type="ORF">Q8X39_06105</name>
</gene>
<keyword evidence="4 5" id="KW-0326">Glycosidase</keyword>
<dbReference type="GO" id="GO:0016787">
    <property type="term" value="F:hydrolase activity"/>
    <property type="evidence" value="ECO:0007669"/>
    <property type="project" value="UniProtKB-KW"/>
</dbReference>
<dbReference type="CDD" id="cd08996">
    <property type="entry name" value="GH32_FFase"/>
    <property type="match status" value="1"/>
</dbReference>
<evidence type="ECO:0000313" key="8">
    <source>
        <dbReference type="EMBL" id="MDP4300202.1"/>
    </source>
</evidence>
<accession>A0ABT9G149</accession>
<protein>
    <recommendedName>
        <fullName evidence="2">beta-fructofuranosidase</fullName>
        <ecNumber evidence="2">3.2.1.26</ecNumber>
    </recommendedName>
</protein>
<dbReference type="Pfam" id="PF08244">
    <property type="entry name" value="Glyco_hydro_32C"/>
    <property type="match status" value="1"/>
</dbReference>
<dbReference type="InterPro" id="IPR013320">
    <property type="entry name" value="ConA-like_dom_sf"/>
</dbReference>
<evidence type="ECO:0000313" key="9">
    <source>
        <dbReference type="Proteomes" id="UP001235760"/>
    </source>
</evidence>
<dbReference type="Gene3D" id="2.115.10.20">
    <property type="entry name" value="Glycosyl hydrolase domain, family 43"/>
    <property type="match status" value="1"/>
</dbReference>
<dbReference type="SUPFAM" id="SSF75005">
    <property type="entry name" value="Arabinanase/levansucrase/invertase"/>
    <property type="match status" value="1"/>
</dbReference>
<organism evidence="8 9">
    <name type="scientific">Leptothrix discophora</name>
    <dbReference type="NCBI Taxonomy" id="89"/>
    <lineage>
        <taxon>Bacteria</taxon>
        <taxon>Pseudomonadati</taxon>
        <taxon>Pseudomonadota</taxon>
        <taxon>Betaproteobacteria</taxon>
        <taxon>Burkholderiales</taxon>
        <taxon>Sphaerotilaceae</taxon>
        <taxon>Leptothrix</taxon>
    </lineage>
</organism>
<dbReference type="Gene3D" id="2.60.120.560">
    <property type="entry name" value="Exo-inulinase, domain 1"/>
    <property type="match status" value="1"/>
</dbReference>
<dbReference type="SUPFAM" id="SSF49899">
    <property type="entry name" value="Concanavalin A-like lectins/glucanases"/>
    <property type="match status" value="1"/>
</dbReference>